<dbReference type="PANTHER" id="PTHR21666:SF289">
    <property type="entry name" value="L-ALA--D-GLU ENDOPEPTIDASE"/>
    <property type="match status" value="1"/>
</dbReference>
<dbReference type="Gene3D" id="2.70.70.10">
    <property type="entry name" value="Glucose Permease (Domain IIA)"/>
    <property type="match status" value="1"/>
</dbReference>
<dbReference type="AlphaFoldDB" id="A0A239GVZ1"/>
<dbReference type="Pfam" id="PF01551">
    <property type="entry name" value="Peptidase_M23"/>
    <property type="match status" value="1"/>
</dbReference>
<dbReference type="Proteomes" id="UP000198280">
    <property type="component" value="Unassembled WGS sequence"/>
</dbReference>
<feature type="region of interest" description="Disordered" evidence="2">
    <location>
        <begin position="195"/>
        <end position="217"/>
    </location>
</feature>
<keyword evidence="5" id="KW-1185">Reference proteome</keyword>
<dbReference type="SUPFAM" id="SSF51261">
    <property type="entry name" value="Duplicated hybrid motif"/>
    <property type="match status" value="1"/>
</dbReference>
<reference evidence="4 5" key="1">
    <citation type="submission" date="2017-06" db="EMBL/GenBank/DDBJ databases">
        <authorList>
            <person name="Kim H.J."/>
            <person name="Triplett B.A."/>
        </authorList>
    </citation>
    <scope>NUCLEOTIDE SEQUENCE [LARGE SCALE GENOMIC DNA]</scope>
    <source>
        <strain evidence="4 5">CGMCC 4.1858</strain>
    </source>
</reference>
<gene>
    <name evidence="4" type="ORF">SAMN05216252_10849</name>
</gene>
<dbReference type="PANTHER" id="PTHR21666">
    <property type="entry name" value="PEPTIDASE-RELATED"/>
    <property type="match status" value="1"/>
</dbReference>
<sequence length="217" mass="21947">MAVVLAVVSTVLTWLGWLVRPVEAAVRTPVVPVGGGGGGGGGADRAWPVMPGDGGRRPVVERGFDSPAVPWASGHRGVDLRAGPGAPVRAAAPGRVSYAGQVAGRGVVAIELAGGLRITYQPVRASVAVGDEVGAGQVVGALDEGPWHCPGGCLHWGLLRGDAYLDPLSLLPLAMLRGGPSRLLPVFGVPLPEGADGEADAPRASPRVSPEPRAGPW</sequence>
<name>A0A239GVZ1_9ACTN</name>
<accession>A0A239GVZ1</accession>
<dbReference type="InterPro" id="IPR050570">
    <property type="entry name" value="Cell_wall_metabolism_enzyme"/>
</dbReference>
<organism evidence="4 5">
    <name type="scientific">Actinacidiphila glaucinigra</name>
    <dbReference type="NCBI Taxonomy" id="235986"/>
    <lineage>
        <taxon>Bacteria</taxon>
        <taxon>Bacillati</taxon>
        <taxon>Actinomycetota</taxon>
        <taxon>Actinomycetes</taxon>
        <taxon>Kitasatosporales</taxon>
        <taxon>Streptomycetaceae</taxon>
        <taxon>Actinacidiphila</taxon>
    </lineage>
</organism>
<evidence type="ECO:0000256" key="2">
    <source>
        <dbReference type="SAM" id="MobiDB-lite"/>
    </source>
</evidence>
<dbReference type="CDD" id="cd12797">
    <property type="entry name" value="M23_peptidase"/>
    <property type="match status" value="1"/>
</dbReference>
<feature type="domain" description="M23ase beta-sheet core" evidence="3">
    <location>
        <begin position="74"/>
        <end position="167"/>
    </location>
</feature>
<proteinExistence type="predicted"/>
<evidence type="ECO:0000256" key="1">
    <source>
        <dbReference type="ARBA" id="ARBA00022729"/>
    </source>
</evidence>
<dbReference type="EMBL" id="FZOF01000008">
    <property type="protein sequence ID" value="SNS72693.1"/>
    <property type="molecule type" value="Genomic_DNA"/>
</dbReference>
<evidence type="ECO:0000313" key="5">
    <source>
        <dbReference type="Proteomes" id="UP000198280"/>
    </source>
</evidence>
<dbReference type="InterPro" id="IPR011055">
    <property type="entry name" value="Dup_hybrid_motif"/>
</dbReference>
<dbReference type="InterPro" id="IPR016047">
    <property type="entry name" value="M23ase_b-sheet_dom"/>
</dbReference>
<protein>
    <submittedName>
        <fullName evidence="4">Peptidase family M23</fullName>
    </submittedName>
</protein>
<keyword evidence="1" id="KW-0732">Signal</keyword>
<dbReference type="GO" id="GO:0004222">
    <property type="term" value="F:metalloendopeptidase activity"/>
    <property type="evidence" value="ECO:0007669"/>
    <property type="project" value="TreeGrafter"/>
</dbReference>
<evidence type="ECO:0000259" key="3">
    <source>
        <dbReference type="Pfam" id="PF01551"/>
    </source>
</evidence>
<evidence type="ECO:0000313" key="4">
    <source>
        <dbReference type="EMBL" id="SNS72693.1"/>
    </source>
</evidence>